<dbReference type="InterPro" id="IPR037972">
    <property type="entry name" value="RepB_N"/>
</dbReference>
<evidence type="ECO:0000313" key="5">
    <source>
        <dbReference type="Proteomes" id="UP000003947"/>
    </source>
</evidence>
<accession>I4YQG8</accession>
<dbReference type="PANTHER" id="PTHR33375:SF1">
    <property type="entry name" value="CHROMOSOME-PARTITIONING PROTEIN PARB-RELATED"/>
    <property type="match status" value="1"/>
</dbReference>
<dbReference type="NCBIfam" id="TIGR00180">
    <property type="entry name" value="parB_part"/>
    <property type="match status" value="1"/>
</dbReference>
<dbReference type="InterPro" id="IPR050336">
    <property type="entry name" value="Chromosome_partition/occlusion"/>
</dbReference>
<dbReference type="InterPro" id="IPR011111">
    <property type="entry name" value="Plasmid_RepB"/>
</dbReference>
<dbReference type="InterPro" id="IPR004437">
    <property type="entry name" value="ParB/RepB/Spo0J"/>
</dbReference>
<organism evidence="4 5">
    <name type="scientific">Microvirga lotononidis</name>
    <dbReference type="NCBI Taxonomy" id="864069"/>
    <lineage>
        <taxon>Bacteria</taxon>
        <taxon>Pseudomonadati</taxon>
        <taxon>Pseudomonadota</taxon>
        <taxon>Alphaproteobacteria</taxon>
        <taxon>Hyphomicrobiales</taxon>
        <taxon>Methylobacteriaceae</taxon>
        <taxon>Microvirga</taxon>
    </lineage>
</organism>
<dbReference type="Proteomes" id="UP000003947">
    <property type="component" value="Unassembled WGS sequence"/>
</dbReference>
<dbReference type="STRING" id="864069.MicloDRAFT_00051680"/>
<dbReference type="Gene3D" id="1.10.10.2830">
    <property type="match status" value="1"/>
</dbReference>
<sequence length="364" mass="40678">MGKRDRKSFLDPDMDDSLAPLGVVGGTERPATPPQASATEGSWLRSISATMRTPPNPNNPIGAMREVIERRLENAGPEVEALKSKLEAGETIIELSPDEIDPSFISDRMEISDAEIEELAQQIHEQGQLVPILVRPHPEKEGRYQVAFGHRRLRAVAKLGMNVRAVVKKLTDAELVIAQGQENNARLDLSFIEKARFASELEQQGYARSIISAALTITENNLSTMISIANRIPRDVIYAIGKAPSIGRPRWNDLLTIFKEKDKIKKALAFVKTDEFRALQSDDRFVALYDQVMKKEATASTTKVAPVQTYLNDSFGRRRASISTTDARCTIQIDRRDDPGFSDFLVQKLEELCREYEAPKKEGD</sequence>
<dbReference type="SUPFAM" id="SSF110849">
    <property type="entry name" value="ParB/Sulfiredoxin"/>
    <property type="match status" value="1"/>
</dbReference>
<dbReference type="SUPFAM" id="SSF109709">
    <property type="entry name" value="KorB DNA-binding domain-like"/>
    <property type="match status" value="1"/>
</dbReference>
<dbReference type="SMART" id="SM00470">
    <property type="entry name" value="ParB"/>
    <property type="match status" value="1"/>
</dbReference>
<dbReference type="CDD" id="cd16405">
    <property type="entry name" value="RepB_like_N"/>
    <property type="match status" value="1"/>
</dbReference>
<comment type="similarity">
    <text evidence="1">Belongs to the ParB family.</text>
</comment>
<keyword evidence="5" id="KW-1185">Reference proteome</keyword>
<feature type="domain" description="ParB-like N-terminal" evidence="3">
    <location>
        <begin position="93"/>
        <end position="184"/>
    </location>
</feature>
<dbReference type="AlphaFoldDB" id="I4YQG8"/>
<protein>
    <submittedName>
        <fullName evidence="4">Plasmid partitioning protein RepB</fullName>
    </submittedName>
</protein>
<evidence type="ECO:0000259" key="3">
    <source>
        <dbReference type="SMART" id="SM00470"/>
    </source>
</evidence>
<dbReference type="GO" id="GO:0003677">
    <property type="term" value="F:DNA binding"/>
    <property type="evidence" value="ECO:0007669"/>
    <property type="project" value="InterPro"/>
</dbReference>
<dbReference type="eggNOG" id="COG1475">
    <property type="taxonomic scope" value="Bacteria"/>
</dbReference>
<dbReference type="GO" id="GO:0007059">
    <property type="term" value="P:chromosome segregation"/>
    <property type="evidence" value="ECO:0007669"/>
    <property type="project" value="TreeGrafter"/>
</dbReference>
<dbReference type="InterPro" id="IPR036086">
    <property type="entry name" value="ParB/Sulfiredoxin_sf"/>
</dbReference>
<dbReference type="NCBIfam" id="TIGR03454">
    <property type="entry name" value="partition_RepB"/>
    <property type="match status" value="1"/>
</dbReference>
<reference evidence="4 5" key="1">
    <citation type="submission" date="2012-02" db="EMBL/GenBank/DDBJ databases">
        <title>Improved High-Quality Draft sequence of Microvirga sp. WSM3557.</title>
        <authorList>
            <consortium name="US DOE Joint Genome Institute"/>
            <person name="Lucas S."/>
            <person name="Han J."/>
            <person name="Lapidus A."/>
            <person name="Cheng J.-F."/>
            <person name="Goodwin L."/>
            <person name="Pitluck S."/>
            <person name="Peters L."/>
            <person name="Zhang X."/>
            <person name="Detter J.C."/>
            <person name="Han C."/>
            <person name="Tapia R."/>
            <person name="Land M."/>
            <person name="Hauser L."/>
            <person name="Kyrpides N."/>
            <person name="Ivanova N."/>
            <person name="Pagani I."/>
            <person name="Brau L."/>
            <person name="Yates R."/>
            <person name="O'Hara G."/>
            <person name="Rui T."/>
            <person name="Howieson J."/>
            <person name="Reeve W."/>
            <person name="Woyke T."/>
        </authorList>
    </citation>
    <scope>NUCLEOTIDE SEQUENCE [LARGE SCALE GENOMIC DNA]</scope>
    <source>
        <strain evidence="4 5">WSM3557</strain>
    </source>
</reference>
<dbReference type="Pfam" id="PF07506">
    <property type="entry name" value="RepB"/>
    <property type="match status" value="1"/>
</dbReference>
<dbReference type="PANTHER" id="PTHR33375">
    <property type="entry name" value="CHROMOSOME-PARTITIONING PROTEIN PARB-RELATED"/>
    <property type="match status" value="1"/>
</dbReference>
<evidence type="ECO:0000256" key="1">
    <source>
        <dbReference type="ARBA" id="ARBA00006295"/>
    </source>
</evidence>
<dbReference type="InterPro" id="IPR003115">
    <property type="entry name" value="ParB_N"/>
</dbReference>
<dbReference type="Gene3D" id="3.90.1530.30">
    <property type="match status" value="1"/>
</dbReference>
<evidence type="ECO:0000256" key="2">
    <source>
        <dbReference type="SAM" id="MobiDB-lite"/>
    </source>
</evidence>
<dbReference type="HOGENOM" id="CLU_069128_0_0_5"/>
<dbReference type="InterPro" id="IPR017819">
    <property type="entry name" value="Plasmid_partition_RepB"/>
</dbReference>
<gene>
    <name evidence="4" type="ORF">MicloDRAFT_00051680</name>
</gene>
<feature type="region of interest" description="Disordered" evidence="2">
    <location>
        <begin position="1"/>
        <end position="41"/>
    </location>
</feature>
<proteinExistence type="inferred from homology"/>
<dbReference type="PATRIC" id="fig|864069.3.peg.5562"/>
<dbReference type="Pfam" id="PF02195">
    <property type="entry name" value="ParB_N"/>
    <property type="match status" value="1"/>
</dbReference>
<evidence type="ECO:0000313" key="4">
    <source>
        <dbReference type="EMBL" id="EIM26210.1"/>
    </source>
</evidence>
<name>I4YQG8_9HYPH</name>
<dbReference type="RefSeq" id="WP_009492189.1">
    <property type="nucleotide sequence ID" value="NZ_CP141050.1"/>
</dbReference>
<dbReference type="GO" id="GO:0005694">
    <property type="term" value="C:chromosome"/>
    <property type="evidence" value="ECO:0007669"/>
    <property type="project" value="TreeGrafter"/>
</dbReference>
<dbReference type="EMBL" id="JH660646">
    <property type="protein sequence ID" value="EIM26210.1"/>
    <property type="molecule type" value="Genomic_DNA"/>
</dbReference>